<comment type="cofactor">
    <cofactor evidence="1">
        <name>Fe(2+)</name>
        <dbReference type="ChEBI" id="CHEBI:29033"/>
    </cofactor>
</comment>
<comment type="similarity">
    <text evidence="2">Belongs to the iron-containing alcohol dehydrogenase family.</text>
</comment>
<dbReference type="InterPro" id="IPR001670">
    <property type="entry name" value="ADH_Fe/GldA"/>
</dbReference>
<gene>
    <name evidence="13" type="ORF">A7K91_08225</name>
</gene>
<evidence type="ECO:0000256" key="9">
    <source>
        <dbReference type="PIRNR" id="PIRNR000111"/>
    </source>
</evidence>
<accession>A0A1A5YEB7</accession>
<dbReference type="FunFam" id="1.20.1090.10:FF:000001">
    <property type="entry name" value="Aldehyde-alcohol dehydrogenase"/>
    <property type="match status" value="1"/>
</dbReference>
<dbReference type="PROSITE" id="PS00913">
    <property type="entry name" value="ADH_IRON_1"/>
    <property type="match status" value="1"/>
</dbReference>
<feature type="domain" description="Fe-containing alcohol dehydrogenase-like C-terminal" evidence="12">
    <location>
        <begin position="659"/>
        <end position="867"/>
    </location>
</feature>
<comment type="similarity">
    <text evidence="8 9">In the C-terminal section; belongs to the iron-containing alcohol dehydrogenase family.</text>
</comment>
<dbReference type="PIRSF" id="PIRSF000111">
    <property type="entry name" value="ALDH_ADH"/>
    <property type="match status" value="1"/>
</dbReference>
<feature type="domain" description="Aldehyde dehydrogenase" evidence="10">
    <location>
        <begin position="18"/>
        <end position="281"/>
    </location>
</feature>
<dbReference type="GO" id="GO:0004022">
    <property type="term" value="F:alcohol dehydrogenase (NAD+) activity"/>
    <property type="evidence" value="ECO:0007669"/>
    <property type="project" value="UniProtKB-UniRule"/>
</dbReference>
<evidence type="ECO:0000313" key="13">
    <source>
        <dbReference type="EMBL" id="OBR63745.1"/>
    </source>
</evidence>
<dbReference type="EMBL" id="LYPA01000070">
    <property type="protein sequence ID" value="OBR63745.1"/>
    <property type="molecule type" value="Genomic_DNA"/>
</dbReference>
<comment type="similarity">
    <text evidence="7 9">In the N-terminal section; belongs to the aldehyde dehydrogenase family.</text>
</comment>
<keyword evidence="4" id="KW-0408">Iron</keyword>
<dbReference type="InterPro" id="IPR012079">
    <property type="entry name" value="Bifunc_Ald-ADH"/>
</dbReference>
<organism evidence="13 14">
    <name type="scientific">Paenibacillus oryzae</name>
    <dbReference type="NCBI Taxonomy" id="1844972"/>
    <lineage>
        <taxon>Bacteria</taxon>
        <taxon>Bacillati</taxon>
        <taxon>Bacillota</taxon>
        <taxon>Bacilli</taxon>
        <taxon>Bacillales</taxon>
        <taxon>Paenibacillaceae</taxon>
        <taxon>Paenibacillus</taxon>
    </lineage>
</organism>
<reference evidence="13 14" key="1">
    <citation type="submission" date="2016-05" db="EMBL/GenBank/DDBJ databases">
        <title>Paenibacillus oryzae. sp. nov., isolated from the rice root.</title>
        <authorList>
            <person name="Zhang J."/>
            <person name="Zhang X."/>
        </authorList>
    </citation>
    <scope>NUCLEOTIDE SEQUENCE [LARGE SCALE GENOMIC DNA]</scope>
    <source>
        <strain evidence="13 14">1DrF-4</strain>
    </source>
</reference>
<dbReference type="OrthoDB" id="9815791at2"/>
<dbReference type="InterPro" id="IPR056798">
    <property type="entry name" value="ADH_Fe_C"/>
</dbReference>
<evidence type="ECO:0000256" key="2">
    <source>
        <dbReference type="ARBA" id="ARBA00007358"/>
    </source>
</evidence>
<dbReference type="STRING" id="1844972.A7K91_08225"/>
<dbReference type="InterPro" id="IPR034789">
    <property type="entry name" value="AAD_C"/>
</dbReference>
<evidence type="ECO:0000256" key="7">
    <source>
        <dbReference type="ARBA" id="ARBA00035641"/>
    </source>
</evidence>
<dbReference type="Gene3D" id="3.40.605.10">
    <property type="entry name" value="Aldehyde Dehydrogenase, Chain A, domain 1"/>
    <property type="match status" value="1"/>
</dbReference>
<evidence type="ECO:0000256" key="4">
    <source>
        <dbReference type="ARBA" id="ARBA00023004"/>
    </source>
</evidence>
<evidence type="ECO:0000259" key="12">
    <source>
        <dbReference type="Pfam" id="PF25137"/>
    </source>
</evidence>
<dbReference type="RefSeq" id="WP_068685877.1">
    <property type="nucleotide sequence ID" value="NZ_LYPA01000070.1"/>
</dbReference>
<evidence type="ECO:0000256" key="3">
    <source>
        <dbReference type="ARBA" id="ARBA00023002"/>
    </source>
</evidence>
<dbReference type="InterPro" id="IPR039697">
    <property type="entry name" value="Alcohol_dehydrogenase_Fe"/>
</dbReference>
<protein>
    <recommendedName>
        <fullName evidence="9">Aldehyde-alcohol dehydrogenase</fullName>
    </recommendedName>
</protein>
<dbReference type="AlphaFoldDB" id="A0A1A5YEB7"/>
<dbReference type="PANTHER" id="PTHR11496">
    <property type="entry name" value="ALCOHOL DEHYDROGENASE"/>
    <property type="match status" value="1"/>
</dbReference>
<dbReference type="GO" id="GO:0008774">
    <property type="term" value="F:acetaldehyde dehydrogenase (acetylating) activity"/>
    <property type="evidence" value="ECO:0007669"/>
    <property type="project" value="UniProtKB-UniRule"/>
</dbReference>
<dbReference type="PANTHER" id="PTHR11496:SF83">
    <property type="entry name" value="HYDROXYACID-OXOACID TRANSHYDROGENASE, MITOCHONDRIAL"/>
    <property type="match status" value="1"/>
</dbReference>
<dbReference type="Gene3D" id="3.40.309.10">
    <property type="entry name" value="Aldehyde Dehydrogenase, Chain A, domain 2"/>
    <property type="match status" value="1"/>
</dbReference>
<dbReference type="Gene3D" id="3.40.50.1970">
    <property type="match status" value="1"/>
</dbReference>
<dbReference type="Pfam" id="PF25137">
    <property type="entry name" value="ADH_Fe_C"/>
    <property type="match status" value="1"/>
</dbReference>
<dbReference type="InterPro" id="IPR018211">
    <property type="entry name" value="ADH_Fe_CS"/>
</dbReference>
<keyword evidence="14" id="KW-1185">Reference proteome</keyword>
<evidence type="ECO:0000259" key="11">
    <source>
        <dbReference type="Pfam" id="PF00465"/>
    </source>
</evidence>
<keyword evidence="3 9" id="KW-0560">Oxidoreductase</keyword>
<dbReference type="Pfam" id="PF00465">
    <property type="entry name" value="Fe-ADH"/>
    <property type="match status" value="1"/>
</dbReference>
<dbReference type="InterPro" id="IPR016161">
    <property type="entry name" value="Ald_DH/histidinol_DH"/>
</dbReference>
<evidence type="ECO:0000256" key="1">
    <source>
        <dbReference type="ARBA" id="ARBA00001954"/>
    </source>
</evidence>
<dbReference type="Pfam" id="PF00171">
    <property type="entry name" value="Aldedh"/>
    <property type="match status" value="1"/>
</dbReference>
<dbReference type="GO" id="GO:0006066">
    <property type="term" value="P:alcohol metabolic process"/>
    <property type="evidence" value="ECO:0007669"/>
    <property type="project" value="InterPro"/>
</dbReference>
<dbReference type="GO" id="GO:0015976">
    <property type="term" value="P:carbon utilization"/>
    <property type="evidence" value="ECO:0007669"/>
    <property type="project" value="InterPro"/>
</dbReference>
<proteinExistence type="inferred from homology"/>
<dbReference type="GO" id="GO:0046872">
    <property type="term" value="F:metal ion binding"/>
    <property type="evidence" value="ECO:0007669"/>
    <property type="project" value="InterPro"/>
</dbReference>
<evidence type="ECO:0000256" key="6">
    <source>
        <dbReference type="ARBA" id="ARBA00023268"/>
    </source>
</evidence>
<dbReference type="FunFam" id="3.40.50.1970:FF:000002">
    <property type="entry name" value="Aldehyde-alcohol dehydrogenase"/>
    <property type="match status" value="1"/>
</dbReference>
<evidence type="ECO:0000256" key="5">
    <source>
        <dbReference type="ARBA" id="ARBA00023027"/>
    </source>
</evidence>
<sequence length="872" mass="95542">MAVKESKVKDQPAAEMTAGEHVNQLVANAKKALEQFMKLNQEQVDTIVQAMALAGLDRHMELAKMAVEETGRGVYEDKITKNIFATEYIYHDIKHKKTVGVIEENKYENYMKVAEPLGVLAGVTPVTNPTSTTMFKALIAAKTRNPIVFGFHPSAQKCSAAAAKTLLDAAVKNGAPEHMIQWIELPSVEATQTLMNHPDVALVLATGGPGMVKSAYSTGKPALGVGSGNVPAFIEKTANLEQAVNDIILSKTFDNGMICASEQAVIIEEPVYEKVKKLMADQGCYFLSKEETAKVSDLVIVKDKCAVNGAIVGKPATYIAEVAGVKVPAGTKMLVAEIGGVGPDYPLSAEKLSPVLACLRVKNVEQGIETAMKVVEFGGMGHSSAVHTNDDAVIRAFGDRLQTGRVLVNSPSTHGGIGDIYNSNTPSLTLGCGSYGKNSTTSNVTVDNLINVKRVALRAVNMQWFKIPPKIYFERGATQYLAKMENISRVMIVTDPVMVKLGYVERVEYYLRKRQTPVLIEVFSEVEPDPSIETVRRGVAMMDAFKPDCIIALGGGSPMDAAKGMWLFYEHPETDFQSVKQKFLDIRKRVYKYPHLGDKAKFVAIPTTSGTGAEVTSFAVITDKENGNTKYPLADYELTPDVAIIDPDYVLSLPKSAVADTGMDVLTHAIEAYVSNMANDYTDGLALHAIQLVFENLISSYRNADPYSREKMHNASAIAGMAFANAFLGINHSLAHKWGGQYHTAHGRTNAILLPHVIKYNASKPSKFVSFPKYTHFVADQRYAKIARILGLPARTTEEGVNSLIEAIRKLNKELDIQEKFEDLKIDPKDFEQRVDYLADRAFEDQCTTANPKLPLVTELAEVYRNAFYGRF</sequence>
<keyword evidence="5" id="KW-0520">NAD</keyword>
<dbReference type="CDD" id="cd07122">
    <property type="entry name" value="ALDH_F20_ACDH"/>
    <property type="match status" value="1"/>
</dbReference>
<dbReference type="CDD" id="cd08178">
    <property type="entry name" value="AAD_C"/>
    <property type="match status" value="1"/>
</dbReference>
<dbReference type="SUPFAM" id="SSF56796">
    <property type="entry name" value="Dehydroquinate synthase-like"/>
    <property type="match status" value="1"/>
</dbReference>
<dbReference type="InterPro" id="IPR016162">
    <property type="entry name" value="Ald_DH_N"/>
</dbReference>
<dbReference type="InterPro" id="IPR016163">
    <property type="entry name" value="Ald_DH_C"/>
</dbReference>
<dbReference type="Proteomes" id="UP000092024">
    <property type="component" value="Unassembled WGS sequence"/>
</dbReference>
<evidence type="ECO:0000256" key="8">
    <source>
        <dbReference type="ARBA" id="ARBA00035645"/>
    </source>
</evidence>
<dbReference type="InterPro" id="IPR015590">
    <property type="entry name" value="Aldehyde_DH_dom"/>
</dbReference>
<keyword evidence="6" id="KW-0511">Multifunctional enzyme</keyword>
<name>A0A1A5YEB7_9BACL</name>
<feature type="domain" description="Alcohol dehydrogenase iron-type/glycerol dehydrogenase GldA" evidence="11">
    <location>
        <begin position="468"/>
        <end position="647"/>
    </location>
</feature>
<dbReference type="NCBIfam" id="NF010378">
    <property type="entry name" value="PRK13805.1"/>
    <property type="match status" value="1"/>
</dbReference>
<dbReference type="Gene3D" id="1.20.1090.10">
    <property type="entry name" value="Dehydroquinate synthase-like - alpha domain"/>
    <property type="match status" value="1"/>
</dbReference>
<evidence type="ECO:0000259" key="10">
    <source>
        <dbReference type="Pfam" id="PF00171"/>
    </source>
</evidence>
<comment type="caution">
    <text evidence="13">The sequence shown here is derived from an EMBL/GenBank/DDBJ whole genome shotgun (WGS) entry which is preliminary data.</text>
</comment>
<evidence type="ECO:0000313" key="14">
    <source>
        <dbReference type="Proteomes" id="UP000092024"/>
    </source>
</evidence>
<dbReference type="SUPFAM" id="SSF53720">
    <property type="entry name" value="ALDH-like"/>
    <property type="match status" value="1"/>
</dbReference>